<organism evidence="8 10">
    <name type="scientific">Frigoribacterium faeni</name>
    <dbReference type="NCBI Taxonomy" id="145483"/>
    <lineage>
        <taxon>Bacteria</taxon>
        <taxon>Bacillati</taxon>
        <taxon>Actinomycetota</taxon>
        <taxon>Actinomycetes</taxon>
        <taxon>Micrococcales</taxon>
        <taxon>Microbacteriaceae</taxon>
        <taxon>Frigoribacterium</taxon>
    </lineage>
</organism>
<gene>
    <name evidence="8" type="ORF">FB463_002513</name>
    <name evidence="7" type="ORF">FFA01_19700</name>
</gene>
<feature type="transmembrane region" description="Helical" evidence="5">
    <location>
        <begin position="51"/>
        <end position="70"/>
    </location>
</feature>
<evidence type="ECO:0000256" key="3">
    <source>
        <dbReference type="ARBA" id="ARBA00022989"/>
    </source>
</evidence>
<evidence type="ECO:0000256" key="2">
    <source>
        <dbReference type="ARBA" id="ARBA00022692"/>
    </source>
</evidence>
<feature type="transmembrane region" description="Helical" evidence="5">
    <location>
        <begin position="90"/>
        <end position="111"/>
    </location>
</feature>
<evidence type="ECO:0000256" key="5">
    <source>
        <dbReference type="SAM" id="Phobius"/>
    </source>
</evidence>
<evidence type="ECO:0000256" key="1">
    <source>
        <dbReference type="ARBA" id="ARBA00004141"/>
    </source>
</evidence>
<name>A0A7W3JJW5_9MICO</name>
<feature type="transmembrane region" description="Helical" evidence="5">
    <location>
        <begin position="123"/>
        <end position="142"/>
    </location>
</feature>
<evidence type="ECO:0000313" key="9">
    <source>
        <dbReference type="Proteomes" id="UP000321154"/>
    </source>
</evidence>
<feature type="domain" description="Ferric oxidoreductase" evidence="6">
    <location>
        <begin position="12"/>
        <end position="134"/>
    </location>
</feature>
<keyword evidence="3 5" id="KW-1133">Transmembrane helix</keyword>
<feature type="transmembrane region" description="Helical" evidence="5">
    <location>
        <begin position="148"/>
        <end position="167"/>
    </location>
</feature>
<dbReference type="Proteomes" id="UP000321154">
    <property type="component" value="Unassembled WGS sequence"/>
</dbReference>
<dbReference type="EMBL" id="BJUV01000018">
    <property type="protein sequence ID" value="GEK83661.1"/>
    <property type="molecule type" value="Genomic_DNA"/>
</dbReference>
<keyword evidence="2 5" id="KW-0812">Transmembrane</keyword>
<evidence type="ECO:0000256" key="4">
    <source>
        <dbReference type="ARBA" id="ARBA00023136"/>
    </source>
</evidence>
<sequence>MDTALWALGRGTGVAALVLFTVSIVLGVLTRSGRPLPGLPRFAVTLVHRDVSLTATVFLLIHIVSLFFDSYAQLRLVDTVLPFVAAYQPFWQGLGTLAFDLVLAVAVTGMLRNVVGRRVFRVVHWGTYVLWPIAVAHAVGTGTDGRSAWFLTLAGVCTAAVVAAVVWRLTSRSVEYSGVRLPHRVKEKVS</sequence>
<evidence type="ECO:0000313" key="10">
    <source>
        <dbReference type="Proteomes" id="UP000522688"/>
    </source>
</evidence>
<dbReference type="InterPro" id="IPR013130">
    <property type="entry name" value="Fe3_Rdtase_TM_dom"/>
</dbReference>
<dbReference type="OrthoDB" id="4827239at2"/>
<dbReference type="Proteomes" id="UP000522688">
    <property type="component" value="Unassembled WGS sequence"/>
</dbReference>
<feature type="transmembrane region" description="Helical" evidence="5">
    <location>
        <begin position="12"/>
        <end position="30"/>
    </location>
</feature>
<keyword evidence="4 5" id="KW-0472">Membrane</keyword>
<comment type="caution">
    <text evidence="8">The sequence shown here is derived from an EMBL/GenBank/DDBJ whole genome shotgun (WGS) entry which is preliminary data.</text>
</comment>
<dbReference type="RefSeq" id="WP_146855609.1">
    <property type="nucleotide sequence ID" value="NZ_BAAAHR010000007.1"/>
</dbReference>
<dbReference type="AlphaFoldDB" id="A0A7W3JJW5"/>
<dbReference type="GO" id="GO:0016020">
    <property type="term" value="C:membrane"/>
    <property type="evidence" value="ECO:0007669"/>
    <property type="project" value="UniProtKB-SubCell"/>
</dbReference>
<dbReference type="EMBL" id="JACGWW010000003">
    <property type="protein sequence ID" value="MBA8814247.1"/>
    <property type="molecule type" value="Genomic_DNA"/>
</dbReference>
<dbReference type="Pfam" id="PF01794">
    <property type="entry name" value="Ferric_reduct"/>
    <property type="match status" value="1"/>
</dbReference>
<comment type="subcellular location">
    <subcellularLocation>
        <location evidence="1">Membrane</location>
        <topology evidence="1">Multi-pass membrane protein</topology>
    </subcellularLocation>
</comment>
<accession>A0A7W3JJW5</accession>
<evidence type="ECO:0000313" key="7">
    <source>
        <dbReference type="EMBL" id="GEK83661.1"/>
    </source>
</evidence>
<reference evidence="7 9" key="1">
    <citation type="submission" date="2019-07" db="EMBL/GenBank/DDBJ databases">
        <title>Whole genome shotgun sequence of Frigoribacterium faeni NBRC 103066.</title>
        <authorList>
            <person name="Hosoyama A."/>
            <person name="Uohara A."/>
            <person name="Ohji S."/>
            <person name="Ichikawa N."/>
        </authorList>
    </citation>
    <scope>NUCLEOTIDE SEQUENCE [LARGE SCALE GENOMIC DNA]</scope>
    <source>
        <strain evidence="7 9">NBRC 103066</strain>
    </source>
</reference>
<protein>
    <submittedName>
        <fullName evidence="8">Putative ferric reductase</fullName>
    </submittedName>
</protein>
<evidence type="ECO:0000259" key="6">
    <source>
        <dbReference type="Pfam" id="PF01794"/>
    </source>
</evidence>
<reference evidence="8 10" key="2">
    <citation type="submission" date="2020-07" db="EMBL/GenBank/DDBJ databases">
        <title>Sequencing the genomes of 1000 actinobacteria strains.</title>
        <authorList>
            <person name="Klenk H.-P."/>
        </authorList>
    </citation>
    <scope>NUCLEOTIDE SEQUENCE [LARGE SCALE GENOMIC DNA]</scope>
    <source>
        <strain evidence="8 10">DSM 10309</strain>
    </source>
</reference>
<keyword evidence="9" id="KW-1185">Reference proteome</keyword>
<evidence type="ECO:0000313" key="8">
    <source>
        <dbReference type="EMBL" id="MBA8814247.1"/>
    </source>
</evidence>
<proteinExistence type="predicted"/>